<reference evidence="2" key="2">
    <citation type="submission" date="2017-09" db="EMBL/GenBank/DDBJ databases">
        <authorList>
            <person name="Perez-Cataluna A."/>
            <person name="Figueras M.J."/>
            <person name="Salas-Masso N."/>
        </authorList>
    </citation>
    <scope>NUCLEOTIDE SEQUENCE</scope>
    <source>
        <strain evidence="2">CECT 7727</strain>
    </source>
</reference>
<organism evidence="1 4">
    <name type="scientific">Malaciobacter marinus</name>
    <dbReference type="NCBI Taxonomy" id="505249"/>
    <lineage>
        <taxon>Bacteria</taxon>
        <taxon>Pseudomonadati</taxon>
        <taxon>Campylobacterota</taxon>
        <taxon>Epsilonproteobacteria</taxon>
        <taxon>Campylobacterales</taxon>
        <taxon>Arcobacteraceae</taxon>
        <taxon>Malaciobacter</taxon>
    </lineage>
</organism>
<evidence type="ECO:0000313" key="4">
    <source>
        <dbReference type="Proteomes" id="UP000264693"/>
    </source>
</evidence>
<dbReference type="EMBL" id="NXAO01000005">
    <property type="protein sequence ID" value="PHO16509.1"/>
    <property type="molecule type" value="Genomic_DNA"/>
</dbReference>
<keyword evidence="3" id="KW-1185">Reference proteome</keyword>
<dbReference type="Proteomes" id="UP000264693">
    <property type="component" value="Chromosome"/>
</dbReference>
<evidence type="ECO:0000313" key="2">
    <source>
        <dbReference type="EMBL" id="PHO16509.1"/>
    </source>
</evidence>
<protein>
    <submittedName>
        <fullName evidence="1">Uncharacterized protein</fullName>
    </submittedName>
</protein>
<sequence length="70" mass="7814">MTFIPLSIQLQQAVKSSNATKVEELILNSDIKTDLIKEHILINGQEALINLLPKFKSKGLVSNIKDLLEI</sequence>
<dbReference type="RefSeq" id="WP_099309972.1">
    <property type="nucleotide sequence ID" value="NZ_CP032101.1"/>
</dbReference>
<name>A0A347TMH3_9BACT</name>
<evidence type="ECO:0000313" key="3">
    <source>
        <dbReference type="Proteomes" id="UP000224740"/>
    </source>
</evidence>
<gene>
    <name evidence="1" type="ORF">AMRN_2086</name>
    <name evidence="2" type="ORF">CPH92_01125</name>
</gene>
<dbReference type="EMBL" id="CP032101">
    <property type="protein sequence ID" value="AXX87801.1"/>
    <property type="molecule type" value="Genomic_DNA"/>
</dbReference>
<proteinExistence type="predicted"/>
<dbReference type="KEGG" id="amar:AMRN_2086"/>
<dbReference type="Proteomes" id="UP000224740">
    <property type="component" value="Unassembled WGS sequence"/>
</dbReference>
<accession>A0A347TMH3</accession>
<evidence type="ECO:0000313" key="1">
    <source>
        <dbReference type="EMBL" id="AXX87801.1"/>
    </source>
</evidence>
<reference evidence="1 4" key="3">
    <citation type="submission" date="2018-08" db="EMBL/GenBank/DDBJ databases">
        <title>Complete genome of the Arcobacter marinus type strain JCM 15502.</title>
        <authorList>
            <person name="Miller W.G."/>
            <person name="Yee E."/>
            <person name="Huynh S."/>
            <person name="Parker C.T."/>
        </authorList>
    </citation>
    <scope>NUCLEOTIDE SEQUENCE [LARGE SCALE GENOMIC DNA]</scope>
    <source>
        <strain evidence="1 4">JCM 15502</strain>
    </source>
</reference>
<reference evidence="3" key="1">
    <citation type="submission" date="2017-09" db="EMBL/GenBank/DDBJ databases">
        <title>Arcobacter canalis sp. nov., a new species isolated from a water canal contaminated with urban sewage.</title>
        <authorList>
            <person name="Perez-Cataluna A."/>
            <person name="Salas-Masso N."/>
            <person name="Figueras M.J."/>
        </authorList>
    </citation>
    <scope>NUCLEOTIDE SEQUENCE [LARGE SCALE GENOMIC DNA]</scope>
    <source>
        <strain evidence="3">CECT 7727</strain>
    </source>
</reference>
<dbReference type="AlphaFoldDB" id="A0A347TMH3"/>